<feature type="domain" description="F-box" evidence="1">
    <location>
        <begin position="7"/>
        <end position="53"/>
    </location>
</feature>
<sequence length="464" mass="52278">MMTSARDNTTQNLPVEILESIFDEVSIASVFSSIALASRTLRSIANNRRFRSLVLNRGVGHDIHFTSKKIKTLANLIRDAENFSKMRSIVDFTTSLSLSMIGYYDEVTPVINSGSLAFIFQHIFRATPSECSLSLRIYRWARTDDEYFDDISEYPKYNGLSWRSINSDLRTSLRSLIQTSKLTRLTLHTMNHVPIDLLKSANIKHLHLLRAKLDLGRRPTPITHPILLESLQMDPILSVEEIDSLTYPYRLGEDRSTLGGYLPLVKLTVAISYRGALDLLNRLLQYTLALRSLTVELRMTSGMLLNSFARTLSPESISIGEMRRLIDNHCTINWSNLSHLESVSLQARDSGIARDLTRTLPMCGIPSSLSTISFTIIYHPYSLPSVADVITFLEQSRINGLDGYLTLSAFNAVPSIHIAIRVEWAQPSSGSDIDILEKFVRGQIPLLLKQKPASKVHIEYTTSF</sequence>
<evidence type="ECO:0000259" key="1">
    <source>
        <dbReference type="PROSITE" id="PS50181"/>
    </source>
</evidence>
<proteinExistence type="predicted"/>
<dbReference type="InterPro" id="IPR001810">
    <property type="entry name" value="F-box_dom"/>
</dbReference>
<protein>
    <recommendedName>
        <fullName evidence="1">F-box domain-containing protein</fullName>
    </recommendedName>
</protein>
<organism evidence="2">
    <name type="scientific">Psilocybe cubensis</name>
    <name type="common">Psychedelic mushroom</name>
    <name type="synonym">Stropharia cubensis</name>
    <dbReference type="NCBI Taxonomy" id="181762"/>
    <lineage>
        <taxon>Eukaryota</taxon>
        <taxon>Fungi</taxon>
        <taxon>Dikarya</taxon>
        <taxon>Basidiomycota</taxon>
        <taxon>Agaricomycotina</taxon>
        <taxon>Agaricomycetes</taxon>
        <taxon>Agaricomycetidae</taxon>
        <taxon>Agaricales</taxon>
        <taxon>Agaricineae</taxon>
        <taxon>Strophariaceae</taxon>
        <taxon>Psilocybe</taxon>
    </lineage>
</organism>
<accession>A0A8H8CE47</accession>
<dbReference type="PROSITE" id="PS50181">
    <property type="entry name" value="FBOX"/>
    <property type="match status" value="1"/>
</dbReference>
<dbReference type="AlphaFoldDB" id="A0A8H8CE47"/>
<comment type="caution">
    <text evidence="2">The sequence shown here is derived from an EMBL/GenBank/DDBJ whole genome shotgun (WGS) entry which is preliminary data.</text>
</comment>
<dbReference type="EMBL" id="JAFIQS010000020">
    <property type="protein sequence ID" value="KAG5162231.1"/>
    <property type="molecule type" value="Genomic_DNA"/>
</dbReference>
<evidence type="ECO:0000313" key="2">
    <source>
        <dbReference type="EMBL" id="KAG5162231.1"/>
    </source>
</evidence>
<reference evidence="2" key="1">
    <citation type="submission" date="2021-02" db="EMBL/GenBank/DDBJ databases">
        <title>Psilocybe cubensis genome.</title>
        <authorList>
            <person name="Mckernan K.J."/>
            <person name="Crawford S."/>
            <person name="Trippe A."/>
            <person name="Kane L.T."/>
            <person name="Mclaughlin S."/>
        </authorList>
    </citation>
    <scope>NUCLEOTIDE SEQUENCE [LARGE SCALE GENOMIC DNA]</scope>
    <source>
        <strain evidence="2">MGC-MH-2018</strain>
    </source>
</reference>
<gene>
    <name evidence="2" type="ORF">JR316_012894</name>
</gene>
<name>A0A8H8CE47_PSICU</name>